<organism evidence="2 3">
    <name type="scientific">Paenibacillus tianmuensis</name>
    <dbReference type="NCBI Taxonomy" id="624147"/>
    <lineage>
        <taxon>Bacteria</taxon>
        <taxon>Bacillati</taxon>
        <taxon>Bacillota</taxon>
        <taxon>Bacilli</taxon>
        <taxon>Bacillales</taxon>
        <taxon>Paenibacillaceae</taxon>
        <taxon>Paenibacillus</taxon>
    </lineage>
</organism>
<evidence type="ECO:0008006" key="4">
    <source>
        <dbReference type="Google" id="ProtNLM"/>
    </source>
</evidence>
<keyword evidence="1" id="KW-1133">Transmembrane helix</keyword>
<feature type="transmembrane region" description="Helical" evidence="1">
    <location>
        <begin position="159"/>
        <end position="180"/>
    </location>
</feature>
<feature type="transmembrane region" description="Helical" evidence="1">
    <location>
        <begin position="216"/>
        <end position="236"/>
    </location>
</feature>
<keyword evidence="1" id="KW-0812">Transmembrane</keyword>
<proteinExistence type="predicted"/>
<evidence type="ECO:0000313" key="3">
    <source>
        <dbReference type="Proteomes" id="UP000198601"/>
    </source>
</evidence>
<dbReference type="RefSeq" id="WP_090675952.1">
    <property type="nucleotide sequence ID" value="NZ_FMTT01000051.1"/>
</dbReference>
<reference evidence="3" key="1">
    <citation type="submission" date="2016-10" db="EMBL/GenBank/DDBJ databases">
        <authorList>
            <person name="Varghese N."/>
            <person name="Submissions S."/>
        </authorList>
    </citation>
    <scope>NUCLEOTIDE SEQUENCE [LARGE SCALE GENOMIC DNA]</scope>
    <source>
        <strain evidence="3">CGMCC 1.8946</strain>
    </source>
</reference>
<dbReference type="OrthoDB" id="1911369at2"/>
<keyword evidence="1" id="KW-0472">Membrane</keyword>
<keyword evidence="3" id="KW-1185">Reference proteome</keyword>
<evidence type="ECO:0000256" key="1">
    <source>
        <dbReference type="SAM" id="Phobius"/>
    </source>
</evidence>
<dbReference type="AlphaFoldDB" id="A0A1G4TGB7"/>
<feature type="transmembrane region" description="Helical" evidence="1">
    <location>
        <begin position="187"/>
        <end position="204"/>
    </location>
</feature>
<dbReference type="STRING" id="624147.SAMN04487970_105143"/>
<protein>
    <recommendedName>
        <fullName evidence="4">ABC-2 family transporter protein</fullName>
    </recommendedName>
</protein>
<accession>A0A1G4TGB7</accession>
<feature type="transmembrane region" description="Helical" evidence="1">
    <location>
        <begin position="86"/>
        <end position="106"/>
    </location>
</feature>
<name>A0A1G4TGB7_9BACL</name>
<evidence type="ECO:0000313" key="2">
    <source>
        <dbReference type="EMBL" id="SCW80398.1"/>
    </source>
</evidence>
<sequence length="252" mass="28816">MDKQKFFIPMPDDRTIESEINQIVSAAAEHKESFLSHLKAMYRQVGLGPLFSDRSELVFLLLAAIALISLVFWGPQPGQSQAHEMYSLIFTTSPILFLVLSVYTYANKIRNVTYEVEMACKYNVYQVIAFRMLAFSVVSILVNAVMIFLIVMTYENIQFIRAFMISVTALFAYSLLFLYAMIKRRSAVVAALLVAGWMAGNLALRYTGSRLYIDMLLHLPTYVYGVVLLGTLYGYLKHLNKLIYYKPAERNY</sequence>
<feature type="transmembrane region" description="Helical" evidence="1">
    <location>
        <begin position="127"/>
        <end position="153"/>
    </location>
</feature>
<gene>
    <name evidence="2" type="ORF">SAMN04487970_105143</name>
</gene>
<feature type="transmembrane region" description="Helical" evidence="1">
    <location>
        <begin position="57"/>
        <end position="74"/>
    </location>
</feature>
<dbReference type="EMBL" id="FMTT01000051">
    <property type="protein sequence ID" value="SCW80398.1"/>
    <property type="molecule type" value="Genomic_DNA"/>
</dbReference>
<dbReference type="Proteomes" id="UP000198601">
    <property type="component" value="Unassembled WGS sequence"/>
</dbReference>